<sequence length="86" mass="9430">MTLLPTSTMQELQQVQLLMSTATGSASQQVRAVTLSDVASLIQAMQERYGIEASLEEIIQAQVGLQLQAQMQARRARRALREEGVA</sequence>
<proteinExistence type="predicted"/>
<name>A0A8J3ICC2_9CHLR</name>
<keyword evidence="2" id="KW-1185">Reference proteome</keyword>
<protein>
    <submittedName>
        <fullName evidence="1">Uncharacterized protein</fullName>
    </submittedName>
</protein>
<organism evidence="1 2">
    <name type="scientific">Ktedonospora formicarum</name>
    <dbReference type="NCBI Taxonomy" id="2778364"/>
    <lineage>
        <taxon>Bacteria</taxon>
        <taxon>Bacillati</taxon>
        <taxon>Chloroflexota</taxon>
        <taxon>Ktedonobacteria</taxon>
        <taxon>Ktedonobacterales</taxon>
        <taxon>Ktedonobacteraceae</taxon>
        <taxon>Ktedonospora</taxon>
    </lineage>
</organism>
<comment type="caution">
    <text evidence="1">The sequence shown here is derived from an EMBL/GenBank/DDBJ whole genome shotgun (WGS) entry which is preliminary data.</text>
</comment>
<gene>
    <name evidence="1" type="ORF">KSX_95840</name>
</gene>
<evidence type="ECO:0000313" key="1">
    <source>
        <dbReference type="EMBL" id="GHO51421.1"/>
    </source>
</evidence>
<evidence type="ECO:0000313" key="2">
    <source>
        <dbReference type="Proteomes" id="UP000612362"/>
    </source>
</evidence>
<accession>A0A8J3ICC2</accession>
<dbReference type="EMBL" id="BNJF01000012">
    <property type="protein sequence ID" value="GHO51421.1"/>
    <property type="molecule type" value="Genomic_DNA"/>
</dbReference>
<reference evidence="1" key="1">
    <citation type="submission" date="2020-10" db="EMBL/GenBank/DDBJ databases">
        <title>Taxonomic study of unclassified bacteria belonging to the class Ktedonobacteria.</title>
        <authorList>
            <person name="Yabe S."/>
            <person name="Wang C.M."/>
            <person name="Zheng Y."/>
            <person name="Sakai Y."/>
            <person name="Cavaletti L."/>
            <person name="Monciardini P."/>
            <person name="Donadio S."/>
        </authorList>
    </citation>
    <scope>NUCLEOTIDE SEQUENCE</scope>
    <source>
        <strain evidence="1">SOSP1-1</strain>
    </source>
</reference>
<dbReference type="Proteomes" id="UP000612362">
    <property type="component" value="Unassembled WGS sequence"/>
</dbReference>
<dbReference type="AlphaFoldDB" id="A0A8J3ICC2"/>